<protein>
    <recommendedName>
        <fullName evidence="3">DUF2624 family protein</fullName>
    </recommendedName>
</protein>
<gene>
    <name evidence="1" type="ORF">E2R66_16530</name>
</gene>
<dbReference type="Proteomes" id="UP000297540">
    <property type="component" value="Unassembled WGS sequence"/>
</dbReference>
<dbReference type="OrthoDB" id="1274648at2"/>
<accession>A0A4Y8SC35</accession>
<organism evidence="1 2">
    <name type="scientific">Mucilaginibacter psychrotolerans</name>
    <dbReference type="NCBI Taxonomy" id="1524096"/>
    <lineage>
        <taxon>Bacteria</taxon>
        <taxon>Pseudomonadati</taxon>
        <taxon>Bacteroidota</taxon>
        <taxon>Sphingobacteriia</taxon>
        <taxon>Sphingobacteriales</taxon>
        <taxon>Sphingobacteriaceae</taxon>
        <taxon>Mucilaginibacter</taxon>
    </lineage>
</organism>
<proteinExistence type="predicted"/>
<evidence type="ECO:0000313" key="2">
    <source>
        <dbReference type="Proteomes" id="UP000297540"/>
    </source>
</evidence>
<sequence>MAARDSDNIKRNVTPAQAVRVLSENGLHVSEKEAEKILDFLYFLGKLTVNQYIKDNSSSAGH</sequence>
<evidence type="ECO:0000313" key="1">
    <source>
        <dbReference type="EMBL" id="TFF36150.1"/>
    </source>
</evidence>
<evidence type="ECO:0008006" key="3">
    <source>
        <dbReference type="Google" id="ProtNLM"/>
    </source>
</evidence>
<dbReference type="EMBL" id="SOZE01000017">
    <property type="protein sequence ID" value="TFF36150.1"/>
    <property type="molecule type" value="Genomic_DNA"/>
</dbReference>
<name>A0A4Y8SC35_9SPHI</name>
<comment type="caution">
    <text evidence="1">The sequence shown here is derived from an EMBL/GenBank/DDBJ whole genome shotgun (WGS) entry which is preliminary data.</text>
</comment>
<dbReference type="RefSeq" id="WP_133232510.1">
    <property type="nucleotide sequence ID" value="NZ_SOZE01000017.1"/>
</dbReference>
<dbReference type="AlphaFoldDB" id="A0A4Y8SC35"/>
<keyword evidence="2" id="KW-1185">Reference proteome</keyword>
<reference evidence="1 2" key="1">
    <citation type="journal article" date="2017" name="Int. J. Syst. Evol. Microbiol.">
        <title>Mucilaginibacterpsychrotolerans sp. nov., isolated from peatlands.</title>
        <authorList>
            <person name="Deng Y."/>
            <person name="Shen L."/>
            <person name="Xu B."/>
            <person name="Liu Y."/>
            <person name="Gu Z."/>
            <person name="Liu H."/>
            <person name="Zhou Y."/>
        </authorList>
    </citation>
    <scope>NUCLEOTIDE SEQUENCE [LARGE SCALE GENOMIC DNA]</scope>
    <source>
        <strain evidence="1 2">NH7-4</strain>
    </source>
</reference>